<evidence type="ECO:0000256" key="5">
    <source>
        <dbReference type="ARBA" id="ARBA00022519"/>
    </source>
</evidence>
<evidence type="ECO:0000256" key="2">
    <source>
        <dbReference type="ARBA" id="ARBA00006555"/>
    </source>
</evidence>
<evidence type="ECO:0000256" key="3">
    <source>
        <dbReference type="ARBA" id="ARBA00022448"/>
    </source>
</evidence>
<dbReference type="InterPro" id="IPR006260">
    <property type="entry name" value="TonB/TolA_C"/>
</dbReference>
<dbReference type="Proteomes" id="UP000817854">
    <property type="component" value="Unassembled WGS sequence"/>
</dbReference>
<comment type="similarity">
    <text evidence="2">Belongs to the TonB family.</text>
</comment>
<evidence type="ECO:0000256" key="7">
    <source>
        <dbReference type="ARBA" id="ARBA00022927"/>
    </source>
</evidence>
<sequence length="259" mass="29119">MRAKDDFKKKTKNSFIYFQLGLIATMVVALFVLEFNFKDVKKIYKPNSGLTPIEETVFVYNPAEPEVPAKVKPVVAKPIARVEPQVKVHDVLNDFDIKKDDEVVVKQDLATQDDSQTAENPIDTTPTTESASGNTDAANTSPNIFSVEQLPMFKACKGLLRSEQKACFDEQLAKAISRNLTYPERDYENRKQGTALIEFIIDENGNITNVKPLENNRATEDMKKAAEKAVKKIPQLIPAKQGKKNVRIKYAIPITFKLN</sequence>
<evidence type="ECO:0000256" key="9">
    <source>
        <dbReference type="ARBA" id="ARBA00023136"/>
    </source>
</evidence>
<dbReference type="RefSeq" id="WP_140963995.1">
    <property type="nucleotide sequence ID" value="NZ_VEVQ02000014.1"/>
</dbReference>
<organism evidence="13 14">
    <name type="scientific">Flavobacterium jejuense</name>
    <dbReference type="NCBI Taxonomy" id="1544455"/>
    <lineage>
        <taxon>Bacteria</taxon>
        <taxon>Pseudomonadati</taxon>
        <taxon>Bacteroidota</taxon>
        <taxon>Flavobacteriia</taxon>
        <taxon>Flavobacteriales</taxon>
        <taxon>Flavobacteriaceae</taxon>
        <taxon>Flavobacterium</taxon>
    </lineage>
</organism>
<feature type="domain" description="TonB C-terminal" evidence="12">
    <location>
        <begin position="167"/>
        <end position="259"/>
    </location>
</feature>
<dbReference type="EMBL" id="VEVQ02000014">
    <property type="protein sequence ID" value="NHN27481.1"/>
    <property type="molecule type" value="Genomic_DNA"/>
</dbReference>
<keyword evidence="5" id="KW-0997">Cell inner membrane</keyword>
<dbReference type="NCBIfam" id="TIGR01352">
    <property type="entry name" value="tonB_Cterm"/>
    <property type="match status" value="1"/>
</dbReference>
<reference evidence="13" key="2">
    <citation type="submission" date="2020-02" db="EMBL/GenBank/DDBJ databases">
        <title>Flavobacterium profundi sp. nov., isolated from a deep-sea seamount.</title>
        <authorList>
            <person name="Zhang D.-C."/>
        </authorList>
    </citation>
    <scope>NUCLEOTIDE SEQUENCE</scope>
    <source>
        <strain evidence="13">EC11</strain>
    </source>
</reference>
<dbReference type="SUPFAM" id="SSF74653">
    <property type="entry name" value="TolA/TonB C-terminal domain"/>
    <property type="match status" value="1"/>
</dbReference>
<feature type="transmembrane region" description="Helical" evidence="11">
    <location>
        <begin position="15"/>
        <end position="35"/>
    </location>
</feature>
<accession>A0ABX0IWB0</accession>
<evidence type="ECO:0000313" key="14">
    <source>
        <dbReference type="Proteomes" id="UP000817854"/>
    </source>
</evidence>
<keyword evidence="6 11" id="KW-0812">Transmembrane</keyword>
<keyword evidence="14" id="KW-1185">Reference proteome</keyword>
<dbReference type="PROSITE" id="PS52015">
    <property type="entry name" value="TONB_CTD"/>
    <property type="match status" value="1"/>
</dbReference>
<comment type="caution">
    <text evidence="13">The sequence shown here is derived from an EMBL/GenBank/DDBJ whole genome shotgun (WGS) entry which is preliminary data.</text>
</comment>
<proteinExistence type="inferred from homology"/>
<dbReference type="Pfam" id="PF03544">
    <property type="entry name" value="TonB_C"/>
    <property type="match status" value="1"/>
</dbReference>
<evidence type="ECO:0000256" key="8">
    <source>
        <dbReference type="ARBA" id="ARBA00022989"/>
    </source>
</evidence>
<evidence type="ECO:0000256" key="10">
    <source>
        <dbReference type="SAM" id="MobiDB-lite"/>
    </source>
</evidence>
<keyword evidence="8 11" id="KW-1133">Transmembrane helix</keyword>
<keyword evidence="7" id="KW-0653">Protein transport</keyword>
<dbReference type="PANTHER" id="PTHR33446:SF2">
    <property type="entry name" value="PROTEIN TONB"/>
    <property type="match status" value="1"/>
</dbReference>
<evidence type="ECO:0000259" key="12">
    <source>
        <dbReference type="PROSITE" id="PS52015"/>
    </source>
</evidence>
<evidence type="ECO:0000256" key="11">
    <source>
        <dbReference type="SAM" id="Phobius"/>
    </source>
</evidence>
<keyword evidence="3" id="KW-0813">Transport</keyword>
<reference evidence="13" key="1">
    <citation type="submission" date="2019-05" db="EMBL/GenBank/DDBJ databases">
        <authorList>
            <person name="Lianzixin W."/>
        </authorList>
    </citation>
    <scope>NUCLEOTIDE SEQUENCE</scope>
    <source>
        <strain evidence="13">EC11</strain>
    </source>
</reference>
<keyword evidence="9 11" id="KW-0472">Membrane</keyword>
<keyword evidence="4" id="KW-1003">Cell membrane</keyword>
<evidence type="ECO:0000256" key="1">
    <source>
        <dbReference type="ARBA" id="ARBA00004383"/>
    </source>
</evidence>
<evidence type="ECO:0000313" key="13">
    <source>
        <dbReference type="EMBL" id="NHN27481.1"/>
    </source>
</evidence>
<evidence type="ECO:0000256" key="6">
    <source>
        <dbReference type="ARBA" id="ARBA00022692"/>
    </source>
</evidence>
<name>A0ABX0IWB0_9FLAO</name>
<evidence type="ECO:0000256" key="4">
    <source>
        <dbReference type="ARBA" id="ARBA00022475"/>
    </source>
</evidence>
<dbReference type="InterPro" id="IPR037682">
    <property type="entry name" value="TonB_C"/>
</dbReference>
<feature type="region of interest" description="Disordered" evidence="10">
    <location>
        <begin position="109"/>
        <end position="143"/>
    </location>
</feature>
<dbReference type="Gene3D" id="3.30.1150.10">
    <property type="match status" value="1"/>
</dbReference>
<dbReference type="InterPro" id="IPR051045">
    <property type="entry name" value="TonB-dependent_transducer"/>
</dbReference>
<protein>
    <submittedName>
        <fullName evidence="13">TonB family protein</fullName>
    </submittedName>
</protein>
<dbReference type="PANTHER" id="PTHR33446">
    <property type="entry name" value="PROTEIN TONB-RELATED"/>
    <property type="match status" value="1"/>
</dbReference>
<gene>
    <name evidence="13" type="ORF">FIA58_017515</name>
</gene>
<comment type="subcellular location">
    <subcellularLocation>
        <location evidence="1">Cell inner membrane</location>
        <topology evidence="1">Single-pass membrane protein</topology>
        <orientation evidence="1">Periplasmic side</orientation>
    </subcellularLocation>
</comment>